<dbReference type="OrthoDB" id="654211at2759"/>
<protein>
    <recommendedName>
        <fullName evidence="2">C2H2-type domain-containing protein</fullName>
    </recommendedName>
</protein>
<feature type="compositionally biased region" description="Polar residues" evidence="1">
    <location>
        <begin position="114"/>
        <end position="126"/>
    </location>
</feature>
<organism evidence="3 4">
    <name type="scientific">Periconia macrospinosa</name>
    <dbReference type="NCBI Taxonomy" id="97972"/>
    <lineage>
        <taxon>Eukaryota</taxon>
        <taxon>Fungi</taxon>
        <taxon>Dikarya</taxon>
        <taxon>Ascomycota</taxon>
        <taxon>Pezizomycotina</taxon>
        <taxon>Dothideomycetes</taxon>
        <taxon>Pleosporomycetidae</taxon>
        <taxon>Pleosporales</taxon>
        <taxon>Massarineae</taxon>
        <taxon>Periconiaceae</taxon>
        <taxon>Periconia</taxon>
    </lineage>
</organism>
<evidence type="ECO:0000313" key="4">
    <source>
        <dbReference type="Proteomes" id="UP000244855"/>
    </source>
</evidence>
<name>A0A2V1E901_9PLEO</name>
<accession>A0A2V1E901</accession>
<reference evidence="3 4" key="1">
    <citation type="journal article" date="2018" name="Sci. Rep.">
        <title>Comparative genomics provides insights into the lifestyle and reveals functional heterogeneity of dark septate endophytic fungi.</title>
        <authorList>
            <person name="Knapp D.G."/>
            <person name="Nemeth J.B."/>
            <person name="Barry K."/>
            <person name="Hainaut M."/>
            <person name="Henrissat B."/>
            <person name="Johnson J."/>
            <person name="Kuo A."/>
            <person name="Lim J.H.P."/>
            <person name="Lipzen A."/>
            <person name="Nolan M."/>
            <person name="Ohm R.A."/>
            <person name="Tamas L."/>
            <person name="Grigoriev I.V."/>
            <person name="Spatafora J.W."/>
            <person name="Nagy L.G."/>
            <person name="Kovacs G.M."/>
        </authorList>
    </citation>
    <scope>NUCLEOTIDE SEQUENCE [LARGE SCALE GENOMIC DNA]</scope>
    <source>
        <strain evidence="3 4">DSE2036</strain>
    </source>
</reference>
<dbReference type="Proteomes" id="UP000244855">
    <property type="component" value="Unassembled WGS sequence"/>
</dbReference>
<feature type="compositionally biased region" description="Low complexity" evidence="1">
    <location>
        <begin position="132"/>
        <end position="159"/>
    </location>
</feature>
<feature type="region of interest" description="Disordered" evidence="1">
    <location>
        <begin position="398"/>
        <end position="427"/>
    </location>
</feature>
<keyword evidence="4" id="KW-1185">Reference proteome</keyword>
<sequence length="482" mass="55108">MDRHFSGTRFGDGVEQDMDFEMGSSSTAYFDAHHHIPQDPPHTYIAQSSYALPPSEYTSSSSIEYQTRQRAHQRNHSSSTQSSYSSGYRSSSGSSFSQWQPRLSAASTNSTWSQFSGFSEEQQHVAQTGCAPDSWSGDPVPSDPPSAATTTPAARPALAGSTIEPSATRPIPRPQQTPKKEPFQTCVSRKKRSRSSQQQSRYWCTSCKEGFKEKYDWKRHEETYQERTEMFACELCNNVYFLDKDFVHHHQKSHRCRVCAEKQHVELARKPRMSRTGWGCGFCNHFSSNWTERCNHISKHFEKEDKTMDDWHHSQVIFSLLQRPEILRHWCRLLEVKQRTGSPFRWRKHDTGRVEGFPESNCDPQLQDLLEYYTPEYGSTLTIVRLAFDTGLREKELPSLPVPEEAPEPLTQPPPQRISASQTDQDRFSQNDLMGDVAPWSLVGHLGTIPEDPFQPTDVCTLDYDALDAAFNDGHGYHSFPH</sequence>
<feature type="region of interest" description="Disordered" evidence="1">
    <location>
        <begin position="114"/>
        <end position="193"/>
    </location>
</feature>
<feature type="compositionally biased region" description="Low complexity" evidence="1">
    <location>
        <begin position="77"/>
        <end position="97"/>
    </location>
</feature>
<feature type="compositionally biased region" description="Polar residues" evidence="1">
    <location>
        <begin position="55"/>
        <end position="68"/>
    </location>
</feature>
<dbReference type="InterPro" id="IPR013087">
    <property type="entry name" value="Znf_C2H2_type"/>
</dbReference>
<dbReference type="STRING" id="97972.A0A2V1E901"/>
<dbReference type="AlphaFoldDB" id="A0A2V1E901"/>
<evidence type="ECO:0000256" key="1">
    <source>
        <dbReference type="SAM" id="MobiDB-lite"/>
    </source>
</evidence>
<dbReference type="PROSITE" id="PS00028">
    <property type="entry name" value="ZINC_FINGER_C2H2_1"/>
    <property type="match status" value="1"/>
</dbReference>
<dbReference type="EMBL" id="KZ805306">
    <property type="protein sequence ID" value="PVI06856.1"/>
    <property type="molecule type" value="Genomic_DNA"/>
</dbReference>
<gene>
    <name evidence="3" type="ORF">DM02DRAFT_377342</name>
</gene>
<feature type="region of interest" description="Disordered" evidence="1">
    <location>
        <begin position="55"/>
        <end position="97"/>
    </location>
</feature>
<feature type="domain" description="C2H2-type" evidence="2">
    <location>
        <begin position="233"/>
        <end position="254"/>
    </location>
</feature>
<evidence type="ECO:0000313" key="3">
    <source>
        <dbReference type="EMBL" id="PVI06856.1"/>
    </source>
</evidence>
<proteinExistence type="predicted"/>
<evidence type="ECO:0000259" key="2">
    <source>
        <dbReference type="PROSITE" id="PS00028"/>
    </source>
</evidence>